<evidence type="ECO:0000313" key="2">
    <source>
        <dbReference type="Proteomes" id="UP001497700"/>
    </source>
</evidence>
<sequence length="476" mass="54147">MTENNELEDILEENDKLRSDLGDARVRLMNLLGNANQITDGDIGVEIEKLQDAIEIWVNNIQQDIRNEGRDFKSLFDLELSRLDLTDDSASRSQHSPLPRIFNCGEATNRLDLEWMKWASKLSTCIYFVLSRHIWNYLEDNIFNDIYPVGVSGSSAQIFNEILSVMRNTGNDGDRILLAHKWRSDTINSLTKTPYFVKQKQTDEIRLLEGLIRSLGIWIDREILRRHDRTLHDNVIRRAIDLHERITCSTEEYLPLPPNISQGMKDKSILSTANLKDITRWRPFYGDVDGVFQCLYPGICRRGMPDQGHVVAAPPVILVYDYETSKTIPAATSKSQPQSRRNSEVYGRESLQTPPSTVITTKRASTLPNSKDLPTTNRQDVRGILGGLFGNPRRGSRDDRSSSSVEDHLQPRTTTWPSFRTKPPESSRSGKAGKQHKSASRSRQYSRATPPLLGKLTSASEEQRRPRANELRITCS</sequence>
<dbReference type="Proteomes" id="UP001497700">
    <property type="component" value="Unassembled WGS sequence"/>
</dbReference>
<keyword evidence="2" id="KW-1185">Reference proteome</keyword>
<evidence type="ECO:0000313" key="1">
    <source>
        <dbReference type="EMBL" id="KAI4868626.1"/>
    </source>
</evidence>
<protein>
    <submittedName>
        <fullName evidence="1">Uncharacterized protein</fullName>
    </submittedName>
</protein>
<accession>A0ACB9Z9W0</accession>
<dbReference type="EMBL" id="MU393436">
    <property type="protein sequence ID" value="KAI4868626.1"/>
    <property type="molecule type" value="Genomic_DNA"/>
</dbReference>
<name>A0ACB9Z9W0_9PEZI</name>
<reference evidence="1 2" key="1">
    <citation type="journal article" date="2022" name="New Phytol.">
        <title>Ecological generalism drives hyperdiversity of secondary metabolite gene clusters in xylarialean endophytes.</title>
        <authorList>
            <person name="Franco M.E.E."/>
            <person name="Wisecaver J.H."/>
            <person name="Arnold A.E."/>
            <person name="Ju Y.M."/>
            <person name="Slot J.C."/>
            <person name="Ahrendt S."/>
            <person name="Moore L.P."/>
            <person name="Eastman K.E."/>
            <person name="Scott K."/>
            <person name="Konkel Z."/>
            <person name="Mondo S.J."/>
            <person name="Kuo A."/>
            <person name="Hayes R.D."/>
            <person name="Haridas S."/>
            <person name="Andreopoulos B."/>
            <person name="Riley R."/>
            <person name="LaButti K."/>
            <person name="Pangilinan J."/>
            <person name="Lipzen A."/>
            <person name="Amirebrahimi M."/>
            <person name="Yan J."/>
            <person name="Adam C."/>
            <person name="Keymanesh K."/>
            <person name="Ng V."/>
            <person name="Louie K."/>
            <person name="Northen T."/>
            <person name="Drula E."/>
            <person name="Henrissat B."/>
            <person name="Hsieh H.M."/>
            <person name="Youens-Clark K."/>
            <person name="Lutzoni F."/>
            <person name="Miadlikowska J."/>
            <person name="Eastwood D.C."/>
            <person name="Hamelin R.C."/>
            <person name="Grigoriev I.V."/>
            <person name="U'Ren J.M."/>
        </authorList>
    </citation>
    <scope>NUCLEOTIDE SEQUENCE [LARGE SCALE GENOMIC DNA]</scope>
    <source>
        <strain evidence="1 2">CBS 119005</strain>
    </source>
</reference>
<proteinExistence type="predicted"/>
<gene>
    <name evidence="1" type="ORF">F4820DRAFT_444803</name>
</gene>
<comment type="caution">
    <text evidence="1">The sequence shown here is derived from an EMBL/GenBank/DDBJ whole genome shotgun (WGS) entry which is preliminary data.</text>
</comment>
<organism evidence="1 2">
    <name type="scientific">Hypoxylon rubiginosum</name>
    <dbReference type="NCBI Taxonomy" id="110542"/>
    <lineage>
        <taxon>Eukaryota</taxon>
        <taxon>Fungi</taxon>
        <taxon>Dikarya</taxon>
        <taxon>Ascomycota</taxon>
        <taxon>Pezizomycotina</taxon>
        <taxon>Sordariomycetes</taxon>
        <taxon>Xylariomycetidae</taxon>
        <taxon>Xylariales</taxon>
        <taxon>Hypoxylaceae</taxon>
        <taxon>Hypoxylon</taxon>
    </lineage>
</organism>